<dbReference type="Proteomes" id="UP001177023">
    <property type="component" value="Unassembled WGS sequence"/>
</dbReference>
<dbReference type="PRINTS" id="PR00109">
    <property type="entry name" value="TYRKINASE"/>
</dbReference>
<evidence type="ECO:0000259" key="5">
    <source>
        <dbReference type="PROSITE" id="PS50011"/>
    </source>
</evidence>
<dbReference type="PROSITE" id="PS50011">
    <property type="entry name" value="PROTEIN_KINASE_DOM"/>
    <property type="match status" value="1"/>
</dbReference>
<dbReference type="SUPFAM" id="SSF56112">
    <property type="entry name" value="Protein kinase-like (PK-like)"/>
    <property type="match status" value="1"/>
</dbReference>
<dbReference type="SMART" id="SM00219">
    <property type="entry name" value="TyrKc"/>
    <property type="match status" value="1"/>
</dbReference>
<dbReference type="Pfam" id="PF07714">
    <property type="entry name" value="PK_Tyr_Ser-Thr"/>
    <property type="match status" value="1"/>
</dbReference>
<proteinExistence type="predicted"/>
<dbReference type="InterPro" id="IPR011009">
    <property type="entry name" value="Kinase-like_dom_sf"/>
</dbReference>
<accession>A0AA36C925</accession>
<dbReference type="InterPro" id="IPR008266">
    <property type="entry name" value="Tyr_kinase_AS"/>
</dbReference>
<dbReference type="InterPro" id="IPR050198">
    <property type="entry name" value="Non-receptor_tyrosine_kinases"/>
</dbReference>
<evidence type="ECO:0000313" key="7">
    <source>
        <dbReference type="Proteomes" id="UP001177023"/>
    </source>
</evidence>
<keyword evidence="1 3" id="KW-0547">Nucleotide-binding</keyword>
<name>A0AA36C925_9BILA</name>
<sequence>MYFASKPPDDPSIGYKEVKSGSGRSRKGRKHGQDESEFEKREQRSALRGQQLVDKELPNPTFEPVNLENCTMGDNIFDKSLKNEPYYHGFMLPSTLEWTLKRDGDFIVAHIIQHVATERERPCICVQAGTVQKIQLRYSKLVAHYLTSREALTKESNYVLKNPVARPHWILCKDFVKLVGRLGAGAYGKVYKAETTEGRIVAVKSINLETCKDRAREQSQKAEFLQEAALHLPLKHRHIIEFIGLASLAEPLFFVIDFAPGGTLIRYLRKNAGRNEKQQLVRFVTEAAAAYRFLEKHKYLHRDIAARNCLLGKDNTVKVSDFGLAVVCHEEKIVEPGLKLGIRWLAPETLKAMEFSKKTDVWAFGVMMFEIFSDGSEPYTGKKVAEVRQGLTDGSMLRCQVPPNTPPDVKELMQSCWTEDPAQRPTFRVLHKKMKAILGEDPKSTTNSVIGQIPDETPPPPPLSDAAKERDTPCNTAEGR</sequence>
<dbReference type="Gene3D" id="3.30.505.10">
    <property type="entry name" value="SH2 domain"/>
    <property type="match status" value="1"/>
</dbReference>
<feature type="non-terminal residue" evidence="6">
    <location>
        <position position="480"/>
    </location>
</feature>
<evidence type="ECO:0000256" key="1">
    <source>
        <dbReference type="ARBA" id="ARBA00022741"/>
    </source>
</evidence>
<dbReference type="CDD" id="cd00192">
    <property type="entry name" value="PTKc"/>
    <property type="match status" value="1"/>
</dbReference>
<evidence type="ECO:0000256" key="4">
    <source>
        <dbReference type="SAM" id="MobiDB-lite"/>
    </source>
</evidence>
<evidence type="ECO:0000256" key="3">
    <source>
        <dbReference type="PROSITE-ProRule" id="PRU10141"/>
    </source>
</evidence>
<dbReference type="Gene3D" id="1.10.510.10">
    <property type="entry name" value="Transferase(Phosphotransferase) domain 1"/>
    <property type="match status" value="1"/>
</dbReference>
<dbReference type="GO" id="GO:0005524">
    <property type="term" value="F:ATP binding"/>
    <property type="evidence" value="ECO:0007669"/>
    <property type="project" value="UniProtKB-UniRule"/>
</dbReference>
<dbReference type="PROSITE" id="PS00109">
    <property type="entry name" value="PROTEIN_KINASE_TYR"/>
    <property type="match status" value="1"/>
</dbReference>
<dbReference type="InterPro" id="IPR001245">
    <property type="entry name" value="Ser-Thr/Tyr_kinase_cat_dom"/>
</dbReference>
<organism evidence="6 7">
    <name type="scientific">Mesorhabditis spiculigera</name>
    <dbReference type="NCBI Taxonomy" id="96644"/>
    <lineage>
        <taxon>Eukaryota</taxon>
        <taxon>Metazoa</taxon>
        <taxon>Ecdysozoa</taxon>
        <taxon>Nematoda</taxon>
        <taxon>Chromadorea</taxon>
        <taxon>Rhabditida</taxon>
        <taxon>Rhabditina</taxon>
        <taxon>Rhabditomorpha</taxon>
        <taxon>Rhabditoidea</taxon>
        <taxon>Rhabditidae</taxon>
        <taxon>Mesorhabditinae</taxon>
        <taxon>Mesorhabditis</taxon>
    </lineage>
</organism>
<feature type="domain" description="Protein kinase" evidence="5">
    <location>
        <begin position="176"/>
        <end position="434"/>
    </location>
</feature>
<protein>
    <recommendedName>
        <fullName evidence="5">Protein kinase domain-containing protein</fullName>
    </recommendedName>
</protein>
<dbReference type="EMBL" id="CATQJA010000898">
    <property type="protein sequence ID" value="CAJ0564640.1"/>
    <property type="molecule type" value="Genomic_DNA"/>
</dbReference>
<dbReference type="InterPro" id="IPR000719">
    <property type="entry name" value="Prot_kinase_dom"/>
</dbReference>
<keyword evidence="2 3" id="KW-0067">ATP-binding</keyword>
<feature type="region of interest" description="Disordered" evidence="4">
    <location>
        <begin position="438"/>
        <end position="480"/>
    </location>
</feature>
<feature type="binding site" evidence="3">
    <location>
        <position position="204"/>
    </location>
    <ligand>
        <name>ATP</name>
        <dbReference type="ChEBI" id="CHEBI:30616"/>
    </ligand>
</feature>
<gene>
    <name evidence="6" type="ORF">MSPICULIGERA_LOCUS3313</name>
</gene>
<feature type="compositionally biased region" description="Basic and acidic residues" evidence="4">
    <location>
        <begin position="31"/>
        <end position="45"/>
    </location>
</feature>
<dbReference type="InterPro" id="IPR020635">
    <property type="entry name" value="Tyr_kinase_cat_dom"/>
</dbReference>
<dbReference type="GO" id="GO:0004713">
    <property type="term" value="F:protein tyrosine kinase activity"/>
    <property type="evidence" value="ECO:0007669"/>
    <property type="project" value="InterPro"/>
</dbReference>
<dbReference type="AlphaFoldDB" id="A0AA36C925"/>
<evidence type="ECO:0000313" key="6">
    <source>
        <dbReference type="EMBL" id="CAJ0564640.1"/>
    </source>
</evidence>
<dbReference type="InterPro" id="IPR036860">
    <property type="entry name" value="SH2_dom_sf"/>
</dbReference>
<feature type="region of interest" description="Disordered" evidence="4">
    <location>
        <begin position="1"/>
        <end position="60"/>
    </location>
</feature>
<comment type="caution">
    <text evidence="6">The sequence shown here is derived from an EMBL/GenBank/DDBJ whole genome shotgun (WGS) entry which is preliminary data.</text>
</comment>
<dbReference type="PANTHER" id="PTHR24418">
    <property type="entry name" value="TYROSINE-PROTEIN KINASE"/>
    <property type="match status" value="1"/>
</dbReference>
<keyword evidence="7" id="KW-1185">Reference proteome</keyword>
<dbReference type="PROSITE" id="PS00107">
    <property type="entry name" value="PROTEIN_KINASE_ATP"/>
    <property type="match status" value="1"/>
</dbReference>
<dbReference type="InterPro" id="IPR017441">
    <property type="entry name" value="Protein_kinase_ATP_BS"/>
</dbReference>
<reference evidence="6" key="1">
    <citation type="submission" date="2023-06" db="EMBL/GenBank/DDBJ databases">
        <authorList>
            <person name="Delattre M."/>
        </authorList>
    </citation>
    <scope>NUCLEOTIDE SEQUENCE</scope>
    <source>
        <strain evidence="6">AF72</strain>
    </source>
</reference>
<evidence type="ECO:0000256" key="2">
    <source>
        <dbReference type="ARBA" id="ARBA00022840"/>
    </source>
</evidence>